<protein>
    <submittedName>
        <fullName evidence="1">Uncharacterized protein</fullName>
    </submittedName>
</protein>
<comment type="caution">
    <text evidence="1">The sequence shown here is derived from an EMBL/GenBank/DDBJ whole genome shotgun (WGS) entry which is preliminary data.</text>
</comment>
<dbReference type="Proteomes" id="UP000711391">
    <property type="component" value="Unassembled WGS sequence"/>
</dbReference>
<organism evidence="1 2">
    <name type="scientific">SAR86 cluster bacterium</name>
    <dbReference type="NCBI Taxonomy" id="2030880"/>
    <lineage>
        <taxon>Bacteria</taxon>
        <taxon>Pseudomonadati</taxon>
        <taxon>Pseudomonadota</taxon>
        <taxon>Gammaproteobacteria</taxon>
        <taxon>SAR86 cluster</taxon>
    </lineage>
</organism>
<evidence type="ECO:0000313" key="2">
    <source>
        <dbReference type="Proteomes" id="UP000711391"/>
    </source>
</evidence>
<sequence length="68" mass="7297">MSVYKCNECGMSVSTSCGECNQPLVDGYLDLDDGTKVQISQCKQAECSNYDGKIKSPLCCGNDMTCAI</sequence>
<dbReference type="AlphaFoldDB" id="A0A937I995"/>
<evidence type="ECO:0000313" key="1">
    <source>
        <dbReference type="EMBL" id="MBL6818518.1"/>
    </source>
</evidence>
<name>A0A937I995_9GAMM</name>
<proteinExistence type="predicted"/>
<accession>A0A937I995</accession>
<reference evidence="1" key="1">
    <citation type="submission" date="2020-10" db="EMBL/GenBank/DDBJ databases">
        <title>Microbiome of the Black Sea water column analyzed by genome centric metagenomics.</title>
        <authorList>
            <person name="Cabello-Yeves P.J."/>
            <person name="Callieri C."/>
            <person name="Picazo A."/>
            <person name="Mehrshad M."/>
            <person name="Haro-Moreno J.M."/>
            <person name="Roda-Garcia J."/>
            <person name="Dzembekova N."/>
            <person name="Slabakova V."/>
            <person name="Slabakova N."/>
            <person name="Moncheva S."/>
            <person name="Rodriguez-Valera F."/>
        </authorList>
    </citation>
    <scope>NUCLEOTIDE SEQUENCE</scope>
    <source>
        <strain evidence="1">BS307-5m-G50</strain>
    </source>
</reference>
<gene>
    <name evidence="1" type="ORF">ISQ64_03840</name>
</gene>
<dbReference type="EMBL" id="JADHQD010000022">
    <property type="protein sequence ID" value="MBL6818518.1"/>
    <property type="molecule type" value="Genomic_DNA"/>
</dbReference>